<dbReference type="GO" id="GO:0046488">
    <property type="term" value="P:phosphatidylinositol metabolic process"/>
    <property type="evidence" value="ECO:0007669"/>
    <property type="project" value="UniProtKB-UniRule"/>
</dbReference>
<proteinExistence type="predicted"/>
<evidence type="ECO:0000256" key="2">
    <source>
        <dbReference type="SAM" id="MobiDB-lite"/>
    </source>
</evidence>
<dbReference type="SMART" id="SM00330">
    <property type="entry name" value="PIPKc"/>
    <property type="match status" value="1"/>
</dbReference>
<evidence type="ECO:0000313" key="5">
    <source>
        <dbReference type="Proteomes" id="UP000324800"/>
    </source>
</evidence>
<dbReference type="Proteomes" id="UP000324800">
    <property type="component" value="Unassembled WGS sequence"/>
</dbReference>
<keyword evidence="1 4" id="KW-0418">Kinase</keyword>
<dbReference type="PROSITE" id="PS51455">
    <property type="entry name" value="PIPK"/>
    <property type="match status" value="1"/>
</dbReference>
<gene>
    <name evidence="4" type="ORF">EZS28_000941</name>
</gene>
<name>A0A5J4X9F6_9EUKA</name>
<comment type="caution">
    <text evidence="4">The sequence shown here is derived from an EMBL/GenBank/DDBJ whole genome shotgun (WGS) entry which is preliminary data.</text>
</comment>
<evidence type="ECO:0000313" key="4">
    <source>
        <dbReference type="EMBL" id="KAA6403532.1"/>
    </source>
</evidence>
<keyword evidence="1" id="KW-0547">Nucleotide-binding</keyword>
<dbReference type="Gene3D" id="3.30.800.10">
    <property type="entry name" value="Phosphatidylinositol Phosphate Kinase II Beta"/>
    <property type="match status" value="1"/>
</dbReference>
<evidence type="ECO:0000259" key="3">
    <source>
        <dbReference type="PROSITE" id="PS51455"/>
    </source>
</evidence>
<feature type="region of interest" description="Disordered" evidence="2">
    <location>
        <begin position="139"/>
        <end position="175"/>
    </location>
</feature>
<feature type="domain" description="PIPK" evidence="3">
    <location>
        <begin position="1"/>
        <end position="372"/>
    </location>
</feature>
<dbReference type="PANTHER" id="PTHR45748">
    <property type="entry name" value="1-PHOSPHATIDYLINOSITOL 3-PHOSPHATE 5-KINASE-RELATED"/>
    <property type="match status" value="1"/>
</dbReference>
<organism evidence="4 5">
    <name type="scientific">Streblomastix strix</name>
    <dbReference type="NCBI Taxonomy" id="222440"/>
    <lineage>
        <taxon>Eukaryota</taxon>
        <taxon>Metamonada</taxon>
        <taxon>Preaxostyla</taxon>
        <taxon>Oxymonadida</taxon>
        <taxon>Streblomastigidae</taxon>
        <taxon>Streblomastix</taxon>
    </lineage>
</organism>
<dbReference type="InterPro" id="IPR027484">
    <property type="entry name" value="PInositol-4-P-5-kinase_N"/>
</dbReference>
<evidence type="ECO:0000256" key="1">
    <source>
        <dbReference type="PROSITE-ProRule" id="PRU00781"/>
    </source>
</evidence>
<dbReference type="SUPFAM" id="SSF56104">
    <property type="entry name" value="SAICAR synthase-like"/>
    <property type="match status" value="2"/>
</dbReference>
<dbReference type="FunFam" id="3.30.810.10:FF:000001">
    <property type="entry name" value="1-phosphatidylinositol 3-phosphate 5-kinase FAB1"/>
    <property type="match status" value="1"/>
</dbReference>
<sequence>MTVGHRRFAHSLLKCRPIDALGGKSSAKFFRSSDERFILKSIGNAEMKQLLQTVPNFLSHYAPSIFNNKKDKTETFLEPTLLLQIYAVVQVEQRVVMPSSIVNRHATQRWNLVVMENLFYGKDIVRTLDLKGSLRNRYMKDIRSPSPDRSQGREEAKSDGKESAAKNNKNKEKRYSISLAKKESNSGLIQKKKQIDFSGDEEKVGNQNWQYDNDKNLGSESGEGKINAIWGRNIDSEKQIHIRRKKRKGLQASQKKKQPAVLLDLNYLELMFRRRLILEDREWTHLMQAAERDSRFLRSMSIVDYSLLVGVDEKNNKIICGIIDYIRQYTWDKRLESKIKKSGILGQGSVLPTIIEPREYCKRFLDAMRSYFTAIPSRYQKISLLAPVKEQQQTFNSSPTYISLLGSIRQMNLKSLDNHHINQNNKMEQDKNKVLFRGEIENSNIIQ</sequence>
<protein>
    <submittedName>
        <fullName evidence="4">Putative 1-phosphatidylinositol 3-phosphate 5-kinase</fullName>
    </submittedName>
</protein>
<keyword evidence="1" id="KW-0067">ATP-binding</keyword>
<dbReference type="AlphaFoldDB" id="A0A5J4X9F6"/>
<dbReference type="GO" id="GO:0052742">
    <property type="term" value="F:phosphatidylinositol kinase activity"/>
    <property type="evidence" value="ECO:0007669"/>
    <property type="project" value="InterPro"/>
</dbReference>
<dbReference type="InterPro" id="IPR027483">
    <property type="entry name" value="PInositol-4-P-4/5-kinase_C_sf"/>
</dbReference>
<dbReference type="Pfam" id="PF01504">
    <property type="entry name" value="PIP5K"/>
    <property type="match status" value="3"/>
</dbReference>
<dbReference type="EMBL" id="SNRW01000089">
    <property type="protein sequence ID" value="KAA6403532.1"/>
    <property type="molecule type" value="Genomic_DNA"/>
</dbReference>
<keyword evidence="1" id="KW-0808">Transferase</keyword>
<dbReference type="InterPro" id="IPR002498">
    <property type="entry name" value="PInositol-4-P-4/5-kinase_core"/>
</dbReference>
<feature type="compositionally biased region" description="Basic and acidic residues" evidence="2">
    <location>
        <begin position="150"/>
        <end position="175"/>
    </location>
</feature>
<dbReference type="OrthoDB" id="158357at2759"/>
<feature type="region of interest" description="Disordered" evidence="2">
    <location>
        <begin position="199"/>
        <end position="218"/>
    </location>
</feature>
<dbReference type="Gene3D" id="3.30.810.10">
    <property type="entry name" value="2-Layer Sandwich"/>
    <property type="match status" value="1"/>
</dbReference>
<reference evidence="4 5" key="1">
    <citation type="submission" date="2019-03" db="EMBL/GenBank/DDBJ databases">
        <title>Single cell metagenomics reveals metabolic interactions within the superorganism composed of flagellate Streblomastix strix and complex community of Bacteroidetes bacteria on its surface.</title>
        <authorList>
            <person name="Treitli S.C."/>
            <person name="Kolisko M."/>
            <person name="Husnik F."/>
            <person name="Keeling P."/>
            <person name="Hampl V."/>
        </authorList>
    </citation>
    <scope>NUCLEOTIDE SEQUENCE [LARGE SCALE GENOMIC DNA]</scope>
    <source>
        <strain evidence="4">ST1C</strain>
    </source>
</reference>
<dbReference type="GO" id="GO:0005524">
    <property type="term" value="F:ATP binding"/>
    <property type="evidence" value="ECO:0007669"/>
    <property type="project" value="UniProtKB-UniRule"/>
</dbReference>
<accession>A0A5J4X9F6</accession>